<gene>
    <name evidence="2" type="ORF">L596_030830</name>
</gene>
<accession>A0A4U5LN68</accession>
<keyword evidence="1" id="KW-0472">Membrane</keyword>
<keyword evidence="1" id="KW-0812">Transmembrane</keyword>
<proteinExistence type="predicted"/>
<evidence type="ECO:0000313" key="2">
    <source>
        <dbReference type="EMBL" id="TKR57343.1"/>
    </source>
</evidence>
<dbReference type="Proteomes" id="UP000298663">
    <property type="component" value="Unassembled WGS sequence"/>
</dbReference>
<sequence>MEIAERLREMLIVLIQNEPLWNKLKKMIALTTISLCAITMLCGFLILTDALKSKSTGKSTPVNDLHVHILNLETIMVKNPKFAQVNLTRKETYEKTVEPMPRAARPVPYDDPSVPDRKKYPCPATKPLCYEHADCGSGRICLFYSGSDWCCRDI</sequence>
<reference evidence="2 3" key="1">
    <citation type="journal article" date="2015" name="Genome Biol.">
        <title>Comparative genomics of Steinernema reveals deeply conserved gene regulatory networks.</title>
        <authorList>
            <person name="Dillman A.R."/>
            <person name="Macchietto M."/>
            <person name="Porter C.F."/>
            <person name="Rogers A."/>
            <person name="Williams B."/>
            <person name="Antoshechkin I."/>
            <person name="Lee M.M."/>
            <person name="Goodwin Z."/>
            <person name="Lu X."/>
            <person name="Lewis E.E."/>
            <person name="Goodrich-Blair H."/>
            <person name="Stock S.P."/>
            <person name="Adams B.J."/>
            <person name="Sternberg P.W."/>
            <person name="Mortazavi A."/>
        </authorList>
    </citation>
    <scope>NUCLEOTIDE SEQUENCE [LARGE SCALE GENOMIC DNA]</scope>
    <source>
        <strain evidence="2 3">ALL</strain>
    </source>
</reference>
<dbReference type="EMBL" id="AZBU02000016">
    <property type="protein sequence ID" value="TKR57343.1"/>
    <property type="molecule type" value="Genomic_DNA"/>
</dbReference>
<evidence type="ECO:0000256" key="1">
    <source>
        <dbReference type="SAM" id="Phobius"/>
    </source>
</evidence>
<organism evidence="2 3">
    <name type="scientific">Steinernema carpocapsae</name>
    <name type="common">Entomopathogenic nematode</name>
    <dbReference type="NCBI Taxonomy" id="34508"/>
    <lineage>
        <taxon>Eukaryota</taxon>
        <taxon>Metazoa</taxon>
        <taxon>Ecdysozoa</taxon>
        <taxon>Nematoda</taxon>
        <taxon>Chromadorea</taxon>
        <taxon>Rhabditida</taxon>
        <taxon>Tylenchina</taxon>
        <taxon>Panagrolaimomorpha</taxon>
        <taxon>Strongyloidoidea</taxon>
        <taxon>Steinernematidae</taxon>
        <taxon>Steinernema</taxon>
    </lineage>
</organism>
<name>A0A4U5LN68_STECR</name>
<comment type="caution">
    <text evidence="2">The sequence shown here is derived from an EMBL/GenBank/DDBJ whole genome shotgun (WGS) entry which is preliminary data.</text>
</comment>
<evidence type="ECO:0000313" key="3">
    <source>
        <dbReference type="Proteomes" id="UP000298663"/>
    </source>
</evidence>
<keyword evidence="3" id="KW-1185">Reference proteome</keyword>
<protein>
    <submittedName>
        <fullName evidence="2">Uncharacterized protein</fullName>
    </submittedName>
</protein>
<reference evidence="2 3" key="2">
    <citation type="journal article" date="2019" name="G3 (Bethesda)">
        <title>Hybrid Assembly of the Genome of the Entomopathogenic Nematode Steinernema carpocapsae Identifies the X-Chromosome.</title>
        <authorList>
            <person name="Serra L."/>
            <person name="Macchietto M."/>
            <person name="Macias-Munoz A."/>
            <person name="McGill C.J."/>
            <person name="Rodriguez I.M."/>
            <person name="Rodriguez B."/>
            <person name="Murad R."/>
            <person name="Mortazavi A."/>
        </authorList>
    </citation>
    <scope>NUCLEOTIDE SEQUENCE [LARGE SCALE GENOMIC DNA]</scope>
    <source>
        <strain evidence="2 3">ALL</strain>
    </source>
</reference>
<keyword evidence="1" id="KW-1133">Transmembrane helix</keyword>
<dbReference type="AlphaFoldDB" id="A0A4U5LN68"/>
<feature type="transmembrane region" description="Helical" evidence="1">
    <location>
        <begin position="27"/>
        <end position="48"/>
    </location>
</feature>